<dbReference type="InterPro" id="IPR049712">
    <property type="entry name" value="Poly_export"/>
</dbReference>
<accession>A0A973WT19</accession>
<dbReference type="Gene3D" id="3.30.1950.10">
    <property type="entry name" value="wza like domain"/>
    <property type="match status" value="1"/>
</dbReference>
<dbReference type="Pfam" id="PF02563">
    <property type="entry name" value="Poly_export"/>
    <property type="match status" value="1"/>
</dbReference>
<proteinExistence type="predicted"/>
<dbReference type="AlphaFoldDB" id="A0A973WT19"/>
<dbReference type="InterPro" id="IPR003715">
    <property type="entry name" value="Poly_export_N"/>
</dbReference>
<gene>
    <name evidence="5" type="ORF">HU230_23775</name>
</gene>
<sequence>MTLPAMERLRESSWPRVELFVDSDQRPIASGTSPSTPIRRLLTSLSAACLSVLLCAGVAPAGQTTYRLAPGDRITVTVFGQPELSGDVLIDDAGTISLPLAAAIEVKDLTVFECQERINDKLLAEGLLRTRSVGVRIAELRPLYVLGDVRLPGAYPFRYGSTTQSAVALAGGYGPVDALRQTALSDYLLAEERVRQLTNQKRTMLIRQARLEAQRDGKDSFAPPDLGNAANDKDTLRIIGSEQDVFRIQATILQGQIDLLRSQKPLLKEQIEANSEQGNAGKKQLDLIRQQIDRYGNLLRQGLGTQNNDFNYRVLEANQEATVWRLLSDVSRLQVDAGNVDFRIKEVDAAFKRQVATELQQTRDQLNDLDITLPAAIAIRDARWRNVGGGAGAKHLISITRMRNGHAVVSDADETTPVEPGDVIDIKTEMPAGITSNDQAAAELLRSRPSGTEQASGQDFTSPISR</sequence>
<dbReference type="PANTHER" id="PTHR33619:SF3">
    <property type="entry name" value="POLYSACCHARIDE EXPORT PROTEIN GFCE-RELATED"/>
    <property type="match status" value="1"/>
</dbReference>
<feature type="domain" description="AprE-like long alpha-helical hairpin" evidence="4">
    <location>
        <begin position="191"/>
        <end position="375"/>
    </location>
</feature>
<feature type="domain" description="Polysaccharide export protein N-terminal" evidence="3">
    <location>
        <begin position="63"/>
        <end position="137"/>
    </location>
</feature>
<feature type="compositionally biased region" description="Polar residues" evidence="2">
    <location>
        <begin position="449"/>
        <end position="466"/>
    </location>
</feature>
<dbReference type="InterPro" id="IPR058781">
    <property type="entry name" value="HH_AprE-like"/>
</dbReference>
<organism evidence="5">
    <name type="scientific">Bradyrhizobium quebecense</name>
    <dbReference type="NCBI Taxonomy" id="2748629"/>
    <lineage>
        <taxon>Bacteria</taxon>
        <taxon>Pseudomonadati</taxon>
        <taxon>Pseudomonadota</taxon>
        <taxon>Alphaproteobacteria</taxon>
        <taxon>Hyphomicrobiales</taxon>
        <taxon>Nitrobacteraceae</taxon>
        <taxon>Bradyrhizobium</taxon>
    </lineage>
</organism>
<evidence type="ECO:0000259" key="3">
    <source>
        <dbReference type="Pfam" id="PF02563"/>
    </source>
</evidence>
<feature type="region of interest" description="Disordered" evidence="2">
    <location>
        <begin position="446"/>
        <end position="466"/>
    </location>
</feature>
<keyword evidence="1" id="KW-0732">Signal</keyword>
<reference evidence="5" key="1">
    <citation type="submission" date="2020-06" db="EMBL/GenBank/DDBJ databases">
        <title>Whole Genome Sequence of Bradyrhizobium sp. Strain 66S1MB.</title>
        <authorList>
            <person name="Bromfield E."/>
            <person name="Cloutier S."/>
        </authorList>
    </citation>
    <scope>NUCLEOTIDE SEQUENCE</scope>
    <source>
        <strain evidence="5">66S1MB</strain>
    </source>
</reference>
<evidence type="ECO:0000256" key="1">
    <source>
        <dbReference type="ARBA" id="ARBA00022729"/>
    </source>
</evidence>
<dbReference type="PANTHER" id="PTHR33619">
    <property type="entry name" value="POLYSACCHARIDE EXPORT PROTEIN GFCE-RELATED"/>
    <property type="match status" value="1"/>
</dbReference>
<evidence type="ECO:0000256" key="2">
    <source>
        <dbReference type="SAM" id="MobiDB-lite"/>
    </source>
</evidence>
<comment type="caution">
    <text evidence="5">The sequence shown here is derived from an EMBL/GenBank/DDBJ whole genome shotgun (WGS) entry which is preliminary data.</text>
</comment>
<dbReference type="GO" id="GO:0015159">
    <property type="term" value="F:polysaccharide transmembrane transporter activity"/>
    <property type="evidence" value="ECO:0007669"/>
    <property type="project" value="InterPro"/>
</dbReference>
<protein>
    <submittedName>
        <fullName evidence="5">Polysaccharide biosynthesis/export family protein</fullName>
    </submittedName>
</protein>
<evidence type="ECO:0000259" key="4">
    <source>
        <dbReference type="Pfam" id="PF25994"/>
    </source>
</evidence>
<dbReference type="RefSeq" id="WP_176532199.1">
    <property type="nucleotide sequence ID" value="NZ_CP088022.1"/>
</dbReference>
<evidence type="ECO:0000313" key="5">
    <source>
        <dbReference type="EMBL" id="NVL08725.1"/>
    </source>
</evidence>
<dbReference type="Pfam" id="PF25994">
    <property type="entry name" value="HH_AprE"/>
    <property type="match status" value="1"/>
</dbReference>
<dbReference type="EMBL" id="JABWSX010000001">
    <property type="protein sequence ID" value="NVL08725.1"/>
    <property type="molecule type" value="Genomic_DNA"/>
</dbReference>
<name>A0A973WT19_9BRAD</name>